<keyword evidence="2" id="KW-1185">Reference proteome</keyword>
<accession>A0A8E2E0X3</accession>
<organism evidence="1 2">
    <name type="scientific">Lepidopterella palustris CBS 459.81</name>
    <dbReference type="NCBI Taxonomy" id="1314670"/>
    <lineage>
        <taxon>Eukaryota</taxon>
        <taxon>Fungi</taxon>
        <taxon>Dikarya</taxon>
        <taxon>Ascomycota</taxon>
        <taxon>Pezizomycotina</taxon>
        <taxon>Dothideomycetes</taxon>
        <taxon>Pleosporomycetidae</taxon>
        <taxon>Mytilinidiales</taxon>
        <taxon>Argynnaceae</taxon>
        <taxon>Lepidopterella</taxon>
    </lineage>
</organism>
<protein>
    <submittedName>
        <fullName evidence="1">Uncharacterized protein</fullName>
    </submittedName>
</protein>
<gene>
    <name evidence="1" type="ORF">K432DRAFT_309246</name>
</gene>
<dbReference type="GO" id="GO:0016757">
    <property type="term" value="F:glycosyltransferase activity"/>
    <property type="evidence" value="ECO:0007669"/>
    <property type="project" value="InterPro"/>
</dbReference>
<dbReference type="GO" id="GO:0000139">
    <property type="term" value="C:Golgi membrane"/>
    <property type="evidence" value="ECO:0007669"/>
    <property type="project" value="InterPro"/>
</dbReference>
<dbReference type="OrthoDB" id="2016523at2759"/>
<dbReference type="PANTHER" id="PTHR31410:SF1">
    <property type="entry name" value="POST-GPI ATTACHMENT TO PROTEINS FACTOR 4"/>
    <property type="match status" value="1"/>
</dbReference>
<sequence length="71" mass="8129">KMNKYGCCMQALLFPRIQAPKLLGYFEERGHGRTDSIVEEYADRDGLHRYALAPQVVQHVGLHSSRDNVEI</sequence>
<dbReference type="GO" id="GO:0006506">
    <property type="term" value="P:GPI anchor biosynthetic process"/>
    <property type="evidence" value="ECO:0007669"/>
    <property type="project" value="InterPro"/>
</dbReference>
<dbReference type="EMBL" id="KV745360">
    <property type="protein sequence ID" value="OCK75131.1"/>
    <property type="molecule type" value="Genomic_DNA"/>
</dbReference>
<reference evidence="1 2" key="1">
    <citation type="journal article" date="2016" name="Nat. Commun.">
        <title>Ectomycorrhizal ecology is imprinted in the genome of the dominant symbiotic fungus Cenococcum geophilum.</title>
        <authorList>
            <consortium name="DOE Joint Genome Institute"/>
            <person name="Peter M."/>
            <person name="Kohler A."/>
            <person name="Ohm R.A."/>
            <person name="Kuo A."/>
            <person name="Krutzmann J."/>
            <person name="Morin E."/>
            <person name="Arend M."/>
            <person name="Barry K.W."/>
            <person name="Binder M."/>
            <person name="Choi C."/>
            <person name="Clum A."/>
            <person name="Copeland A."/>
            <person name="Grisel N."/>
            <person name="Haridas S."/>
            <person name="Kipfer T."/>
            <person name="LaButti K."/>
            <person name="Lindquist E."/>
            <person name="Lipzen A."/>
            <person name="Maire R."/>
            <person name="Meier B."/>
            <person name="Mihaltcheva S."/>
            <person name="Molinier V."/>
            <person name="Murat C."/>
            <person name="Poggeler S."/>
            <person name="Quandt C.A."/>
            <person name="Sperisen C."/>
            <person name="Tritt A."/>
            <person name="Tisserant E."/>
            <person name="Crous P.W."/>
            <person name="Henrissat B."/>
            <person name="Nehls U."/>
            <person name="Egli S."/>
            <person name="Spatafora J.W."/>
            <person name="Grigoriev I.V."/>
            <person name="Martin F.M."/>
        </authorList>
    </citation>
    <scope>NUCLEOTIDE SEQUENCE [LARGE SCALE GENOMIC DNA]</scope>
    <source>
        <strain evidence="1 2">CBS 459.81</strain>
    </source>
</reference>
<feature type="non-terminal residue" evidence="1">
    <location>
        <position position="1"/>
    </location>
</feature>
<evidence type="ECO:0000313" key="1">
    <source>
        <dbReference type="EMBL" id="OCK75131.1"/>
    </source>
</evidence>
<proteinExistence type="predicted"/>
<dbReference type="PANTHER" id="PTHR31410">
    <property type="entry name" value="TRANSMEMBRANE PROTEIN 246"/>
    <property type="match status" value="1"/>
</dbReference>
<name>A0A8E2E0X3_9PEZI</name>
<dbReference type="Proteomes" id="UP000250266">
    <property type="component" value="Unassembled WGS sequence"/>
</dbReference>
<dbReference type="InterPro" id="IPR029675">
    <property type="entry name" value="PGAP4"/>
</dbReference>
<evidence type="ECO:0000313" key="2">
    <source>
        <dbReference type="Proteomes" id="UP000250266"/>
    </source>
</evidence>
<dbReference type="AlphaFoldDB" id="A0A8E2E0X3"/>